<sequence>MELRRISDWTTLVGARIELRQQGRPVCSGHVDAVTDDGAILWLVAPADKRRIYEKAEFYEAWAQEEQTGFHYRASLSPLNDH</sequence>
<organism evidence="1 2">
    <name type="scientific">Paenarthrobacter nitroguajacolicus</name>
    <name type="common">Arthrobacter nitroguajacolicus</name>
    <dbReference type="NCBI Taxonomy" id="211146"/>
    <lineage>
        <taxon>Bacteria</taxon>
        <taxon>Bacillati</taxon>
        <taxon>Actinomycetota</taxon>
        <taxon>Actinomycetes</taxon>
        <taxon>Micrococcales</taxon>
        <taxon>Micrococcaceae</taxon>
        <taxon>Paenarthrobacter</taxon>
    </lineage>
</organism>
<dbReference type="OrthoDB" id="4953824at2"/>
<proteinExistence type="predicted"/>
<dbReference type="AlphaFoldDB" id="A0A558GNB1"/>
<evidence type="ECO:0000313" key="2">
    <source>
        <dbReference type="Proteomes" id="UP000316500"/>
    </source>
</evidence>
<gene>
    <name evidence="1" type="ORF">FQP90_21490</name>
</gene>
<protein>
    <submittedName>
        <fullName evidence="1">Uncharacterized protein</fullName>
    </submittedName>
</protein>
<accession>A0A558GNB1</accession>
<reference evidence="1 2" key="1">
    <citation type="submission" date="2019-07" db="EMBL/GenBank/DDBJ databases">
        <title>Diversity of Bacteria from Kongsfjorden, Arctic.</title>
        <authorList>
            <person name="Yu Y."/>
        </authorList>
    </citation>
    <scope>NUCLEOTIDE SEQUENCE [LARGE SCALE GENOMIC DNA]</scope>
    <source>
        <strain evidence="1 2">SM1928</strain>
    </source>
</reference>
<dbReference type="EMBL" id="VNFK01000025">
    <property type="protein sequence ID" value="TVU58369.1"/>
    <property type="molecule type" value="Genomic_DNA"/>
</dbReference>
<name>A0A558GNB1_PAENT</name>
<comment type="caution">
    <text evidence="1">The sequence shown here is derived from an EMBL/GenBank/DDBJ whole genome shotgun (WGS) entry which is preliminary data.</text>
</comment>
<dbReference type="RefSeq" id="WP_144653103.1">
    <property type="nucleotide sequence ID" value="NZ_VNFK01000025.1"/>
</dbReference>
<dbReference type="Proteomes" id="UP000316500">
    <property type="component" value="Unassembled WGS sequence"/>
</dbReference>
<evidence type="ECO:0000313" key="1">
    <source>
        <dbReference type="EMBL" id="TVU58369.1"/>
    </source>
</evidence>